<gene>
    <name evidence="4" type="ORF">CO174_03975</name>
</gene>
<evidence type="ECO:0000259" key="3">
    <source>
        <dbReference type="Pfam" id="PF00963"/>
    </source>
</evidence>
<feature type="chain" id="PRO_5014617667" description="Cohesin domain-containing protein" evidence="2">
    <location>
        <begin position="24"/>
        <end position="413"/>
    </location>
</feature>
<dbReference type="CDD" id="cd08547">
    <property type="entry name" value="Type_II_cohesin"/>
    <property type="match status" value="1"/>
</dbReference>
<sequence length="413" mass="45125">MTQRFSSILVSLLLLMVALPALASGSATFVINDVSVAPERGELFDVTIELQTNGESVDTARVVLEFDPGMLRAQTVRLAGSLERSAPGNYRDNTNGIVSWGGFTLGEPVQSEADFVTITFLALQEGETTLTISEGSRVIAEGEEKIDTDRLDSRDLILAPSSEAEAGVALLVLESKTHPDQEAWQAVTTASFDWTVLQGETDLSALYYAFDQSSDTNPGTSIDLGTSTWTVGEIEDGVHYFHLKGVHEDGRETPVEHYRVNVDVTAPNPIELVAQTAQVVEGDPLWFTFATTDETSGVMQYQIAINESDYQVQESPLEVTDLGPGTYLFRVAALDRAGNVAYEGQSVRIYPEGTELDHPEGYENNTEIEAITTALLEEDLVKDDSQMRNRIIAIIIVLFVAIGLGYVINKKRH</sequence>
<dbReference type="SUPFAM" id="SSF49384">
    <property type="entry name" value="Carbohydrate-binding domain"/>
    <property type="match status" value="1"/>
</dbReference>
<dbReference type="GO" id="GO:0030246">
    <property type="term" value="F:carbohydrate binding"/>
    <property type="evidence" value="ECO:0007669"/>
    <property type="project" value="InterPro"/>
</dbReference>
<keyword evidence="1" id="KW-0472">Membrane</keyword>
<feature type="signal peptide" evidence="2">
    <location>
        <begin position="1"/>
        <end position="23"/>
    </location>
</feature>
<evidence type="ECO:0000256" key="2">
    <source>
        <dbReference type="SAM" id="SignalP"/>
    </source>
</evidence>
<dbReference type="Gene3D" id="2.60.40.680">
    <property type="match status" value="1"/>
</dbReference>
<dbReference type="AlphaFoldDB" id="A0A2M7XBT5"/>
<dbReference type="InterPro" id="IPR002102">
    <property type="entry name" value="Cohesin_dom"/>
</dbReference>
<keyword evidence="1" id="KW-1133">Transmembrane helix</keyword>
<name>A0A2M7XBT5_9BACT</name>
<protein>
    <recommendedName>
        <fullName evidence="3">Cohesin domain-containing protein</fullName>
    </recommendedName>
</protein>
<comment type="caution">
    <text evidence="4">The sequence shown here is derived from an EMBL/GenBank/DDBJ whole genome shotgun (WGS) entry which is preliminary data.</text>
</comment>
<feature type="domain" description="Cohesin" evidence="3">
    <location>
        <begin position="28"/>
        <end position="146"/>
    </location>
</feature>
<evidence type="ECO:0000313" key="5">
    <source>
        <dbReference type="Proteomes" id="UP000229385"/>
    </source>
</evidence>
<dbReference type="EMBL" id="PFWU01000044">
    <property type="protein sequence ID" value="PJA45313.1"/>
    <property type="molecule type" value="Genomic_DNA"/>
</dbReference>
<evidence type="ECO:0000256" key="1">
    <source>
        <dbReference type="SAM" id="Phobius"/>
    </source>
</evidence>
<dbReference type="Pfam" id="PF00963">
    <property type="entry name" value="Cohesin"/>
    <property type="match status" value="1"/>
</dbReference>
<accession>A0A2M7XBT5</accession>
<reference evidence="5" key="1">
    <citation type="submission" date="2017-09" db="EMBL/GenBank/DDBJ databases">
        <title>Depth-based differentiation of microbial function through sediment-hosted aquifers and enrichment of novel symbionts in the deep terrestrial subsurface.</title>
        <authorList>
            <person name="Probst A.J."/>
            <person name="Ladd B."/>
            <person name="Jarett J.K."/>
            <person name="Geller-Mcgrath D.E."/>
            <person name="Sieber C.M.K."/>
            <person name="Emerson J.B."/>
            <person name="Anantharaman K."/>
            <person name="Thomas B.C."/>
            <person name="Malmstrom R."/>
            <person name="Stieglmeier M."/>
            <person name="Klingl A."/>
            <person name="Woyke T."/>
            <person name="Ryan C.M."/>
            <person name="Banfield J.F."/>
        </authorList>
    </citation>
    <scope>NUCLEOTIDE SEQUENCE [LARGE SCALE GENOMIC DNA]</scope>
</reference>
<feature type="transmembrane region" description="Helical" evidence="1">
    <location>
        <begin position="391"/>
        <end position="408"/>
    </location>
</feature>
<dbReference type="Proteomes" id="UP000229385">
    <property type="component" value="Unassembled WGS sequence"/>
</dbReference>
<evidence type="ECO:0000313" key="4">
    <source>
        <dbReference type="EMBL" id="PJA45313.1"/>
    </source>
</evidence>
<keyword evidence="2" id="KW-0732">Signal</keyword>
<proteinExistence type="predicted"/>
<dbReference type="InterPro" id="IPR008965">
    <property type="entry name" value="CBM2/CBM3_carb-bd_dom_sf"/>
</dbReference>
<keyword evidence="1" id="KW-0812">Transmembrane</keyword>
<dbReference type="GO" id="GO:0000272">
    <property type="term" value="P:polysaccharide catabolic process"/>
    <property type="evidence" value="ECO:0007669"/>
    <property type="project" value="InterPro"/>
</dbReference>
<organism evidence="4 5">
    <name type="scientific">Candidatus Uhrbacteria bacterium CG_4_9_14_3_um_filter_50_9</name>
    <dbReference type="NCBI Taxonomy" id="1975035"/>
    <lineage>
        <taxon>Bacteria</taxon>
        <taxon>Candidatus Uhriibacteriota</taxon>
    </lineage>
</organism>